<feature type="region of interest" description="Disordered" evidence="1">
    <location>
        <begin position="148"/>
        <end position="202"/>
    </location>
</feature>
<dbReference type="InParanoid" id="A0A7N8X864"/>
<dbReference type="Ensembl" id="ENSMAMT00000063434.1">
    <property type="protein sequence ID" value="ENSMAMP00000047452.1"/>
    <property type="gene ID" value="ENSMAMG00000028164.1"/>
</dbReference>
<feature type="compositionally biased region" description="Polar residues" evidence="1">
    <location>
        <begin position="177"/>
        <end position="186"/>
    </location>
</feature>
<organism evidence="4 5">
    <name type="scientific">Mastacembelus armatus</name>
    <name type="common">zig-zag eel</name>
    <dbReference type="NCBI Taxonomy" id="205130"/>
    <lineage>
        <taxon>Eukaryota</taxon>
        <taxon>Metazoa</taxon>
        <taxon>Chordata</taxon>
        <taxon>Craniata</taxon>
        <taxon>Vertebrata</taxon>
        <taxon>Euteleostomi</taxon>
        <taxon>Actinopterygii</taxon>
        <taxon>Neopterygii</taxon>
        <taxon>Teleostei</taxon>
        <taxon>Neoteleostei</taxon>
        <taxon>Acanthomorphata</taxon>
        <taxon>Anabantaria</taxon>
        <taxon>Synbranchiformes</taxon>
        <taxon>Mastacembelidae</taxon>
        <taxon>Mastacembelus</taxon>
    </lineage>
</organism>
<dbReference type="Proteomes" id="UP000261640">
    <property type="component" value="Unplaced"/>
</dbReference>
<dbReference type="InterPro" id="IPR009688">
    <property type="entry name" value="FAM210A/B-like_dom"/>
</dbReference>
<evidence type="ECO:0000313" key="4">
    <source>
        <dbReference type="Ensembl" id="ENSMAMP00000047452.1"/>
    </source>
</evidence>
<feature type="transmembrane region" description="Helical" evidence="2">
    <location>
        <begin position="276"/>
        <end position="296"/>
    </location>
</feature>
<dbReference type="Pfam" id="PF06916">
    <property type="entry name" value="FAM210A-B_dom"/>
    <property type="match status" value="1"/>
</dbReference>
<dbReference type="PANTHER" id="PTHR21377">
    <property type="entry name" value="PROTEIN FAM210B, MITOCHONDRIAL"/>
    <property type="match status" value="1"/>
</dbReference>
<evidence type="ECO:0000256" key="2">
    <source>
        <dbReference type="SAM" id="Phobius"/>
    </source>
</evidence>
<dbReference type="OrthoDB" id="426386at2759"/>
<keyword evidence="2" id="KW-0812">Transmembrane</keyword>
<feature type="domain" description="DUF1279" evidence="3">
    <location>
        <begin position="204"/>
        <end position="291"/>
    </location>
</feature>
<accession>A0A7N8X864</accession>
<dbReference type="InterPro" id="IPR045866">
    <property type="entry name" value="FAM210A/B-like"/>
</dbReference>
<dbReference type="PANTHER" id="PTHR21377:SF0">
    <property type="entry name" value="PROTEIN FAM210B, MITOCHONDRIAL"/>
    <property type="match status" value="1"/>
</dbReference>
<dbReference type="GeneID" id="113130313"/>
<dbReference type="GeneTree" id="ENSGT00940000156134"/>
<evidence type="ECO:0000313" key="5">
    <source>
        <dbReference type="Proteomes" id="UP000261640"/>
    </source>
</evidence>
<reference evidence="4" key="2">
    <citation type="submission" date="2025-09" db="UniProtKB">
        <authorList>
            <consortium name="Ensembl"/>
        </authorList>
    </citation>
    <scope>IDENTIFICATION</scope>
</reference>
<dbReference type="AlphaFoldDB" id="A0A7N8X864"/>
<name>A0A7N8X864_9TELE</name>
<proteinExistence type="predicted"/>
<sequence>MFLCRTGRPSVSAAALEQVLKSPGSFPVRVKANRQRDVTLTLCKDHTFQRRRFFCVGSTLGHQRKQSSDPHPVQNWDSPGFVITGWGHLDRLTTIAANLSKRVQTQGGNLDTLRRPLVDAKRRRGEPLGNVLFTGNWGVSSVSRTMHTRASATATATKKSEEDTTDSNNKGDRQNLKEASTMTSYTEKAPGDPEPDGGKPNKTQQLKKVFKEYGAVGVSFHIGISLMSLGMFYLLISSGIDMTALLCKLGFSETVVHSKMAAGTSTFVVAYAIHKLFAPVRMSITLVSVPLIVRYFRKTGLFKPPTPAP</sequence>
<dbReference type="GO" id="GO:0005739">
    <property type="term" value="C:mitochondrion"/>
    <property type="evidence" value="ECO:0007669"/>
    <property type="project" value="TreeGrafter"/>
</dbReference>
<dbReference type="RefSeq" id="XP_026162602.1">
    <property type="nucleotide sequence ID" value="XM_026306817.2"/>
</dbReference>
<keyword evidence="2" id="KW-0472">Membrane</keyword>
<evidence type="ECO:0000259" key="3">
    <source>
        <dbReference type="Pfam" id="PF06916"/>
    </source>
</evidence>
<feature type="transmembrane region" description="Helical" evidence="2">
    <location>
        <begin position="213"/>
        <end position="236"/>
    </location>
</feature>
<keyword evidence="5" id="KW-1185">Reference proteome</keyword>
<reference evidence="4" key="1">
    <citation type="submission" date="2025-08" db="UniProtKB">
        <authorList>
            <consortium name="Ensembl"/>
        </authorList>
    </citation>
    <scope>IDENTIFICATION</scope>
</reference>
<evidence type="ECO:0000256" key="1">
    <source>
        <dbReference type="SAM" id="MobiDB-lite"/>
    </source>
</evidence>
<keyword evidence="2" id="KW-1133">Transmembrane helix</keyword>
<protein>
    <submittedName>
        <fullName evidence="4">Family with sequence similarity 210 member B</fullName>
    </submittedName>
</protein>
<dbReference type="CTD" id="116151"/>